<reference evidence="3 4" key="1">
    <citation type="journal article" date="2010" name="Science">
        <title>Genomic comparison of the ants Camponotus floridanus and Harpegnathos saltator.</title>
        <authorList>
            <person name="Bonasio R."/>
            <person name="Zhang G."/>
            <person name="Ye C."/>
            <person name="Mutti N.S."/>
            <person name="Fang X."/>
            <person name="Qin N."/>
            <person name="Donahue G."/>
            <person name="Yang P."/>
            <person name="Li Q."/>
            <person name="Li C."/>
            <person name="Zhang P."/>
            <person name="Huang Z."/>
            <person name="Berger S.L."/>
            <person name="Reinberg D."/>
            <person name="Wang J."/>
            <person name="Liebig J."/>
        </authorList>
    </citation>
    <scope>NUCLEOTIDE SEQUENCE [LARGE SCALE GENOMIC DNA]</scope>
    <source>
        <strain evidence="4">C129</strain>
    </source>
</reference>
<name>E2A307_CAMFO</name>
<feature type="region of interest" description="Disordered" evidence="1">
    <location>
        <begin position="1"/>
        <end position="80"/>
    </location>
</feature>
<dbReference type="OrthoDB" id="427960at2759"/>
<feature type="compositionally biased region" description="Low complexity" evidence="1">
    <location>
        <begin position="69"/>
        <end position="80"/>
    </location>
</feature>
<proteinExistence type="predicted"/>
<keyword evidence="4" id="KW-1185">Reference proteome</keyword>
<evidence type="ECO:0000256" key="1">
    <source>
        <dbReference type="SAM" id="MobiDB-lite"/>
    </source>
</evidence>
<evidence type="ECO:0000313" key="3">
    <source>
        <dbReference type="EMBL" id="EFN72181.1"/>
    </source>
</evidence>
<protein>
    <submittedName>
        <fullName evidence="3">Uncharacterized protein</fullName>
    </submittedName>
</protein>
<evidence type="ECO:0000313" key="4">
    <source>
        <dbReference type="Proteomes" id="UP000000311"/>
    </source>
</evidence>
<sequence length="139" mass="15310">MTVASNTSYTKTHHQSPSSQQRDVGSPLATKTPSMTTRPLTTIGPSITIGPLTTRPDNRRPMTGSPVIRPTTGPPTTRSSTSIQLILVDASPVPVRLKDGDPIRECSNWLQIQDPRQARIWIIHFNIHGRSIRHLTQSS</sequence>
<dbReference type="Proteomes" id="UP000000311">
    <property type="component" value="Unassembled WGS sequence"/>
</dbReference>
<evidence type="ECO:0000313" key="2">
    <source>
        <dbReference type="EMBL" id="EFN61758.1"/>
    </source>
</evidence>
<feature type="compositionally biased region" description="Polar residues" evidence="1">
    <location>
        <begin position="1"/>
        <end position="45"/>
    </location>
</feature>
<dbReference type="AlphaFoldDB" id="E2A307"/>
<gene>
    <name evidence="2" type="ORF">EAG_00595</name>
    <name evidence="3" type="ORF">EAG_14364</name>
</gene>
<dbReference type="EMBL" id="GL443668">
    <property type="protein sequence ID" value="EFN61758.1"/>
    <property type="molecule type" value="Genomic_DNA"/>
</dbReference>
<dbReference type="EMBL" id="GL436257">
    <property type="protein sequence ID" value="EFN72181.1"/>
    <property type="molecule type" value="Genomic_DNA"/>
</dbReference>
<organism evidence="4">
    <name type="scientific">Camponotus floridanus</name>
    <name type="common">Florida carpenter ant</name>
    <dbReference type="NCBI Taxonomy" id="104421"/>
    <lineage>
        <taxon>Eukaryota</taxon>
        <taxon>Metazoa</taxon>
        <taxon>Ecdysozoa</taxon>
        <taxon>Arthropoda</taxon>
        <taxon>Hexapoda</taxon>
        <taxon>Insecta</taxon>
        <taxon>Pterygota</taxon>
        <taxon>Neoptera</taxon>
        <taxon>Endopterygota</taxon>
        <taxon>Hymenoptera</taxon>
        <taxon>Apocrita</taxon>
        <taxon>Aculeata</taxon>
        <taxon>Formicoidea</taxon>
        <taxon>Formicidae</taxon>
        <taxon>Formicinae</taxon>
        <taxon>Camponotus</taxon>
    </lineage>
</organism>
<accession>E2A307</accession>